<comment type="caution">
    <text evidence="2">The sequence shown here is derived from an EMBL/GenBank/DDBJ whole genome shotgun (WGS) entry which is preliminary data.</text>
</comment>
<protein>
    <recommendedName>
        <fullName evidence="1">Retrotransposon Copia-like N-terminal domain-containing protein</fullName>
    </recommendedName>
</protein>
<gene>
    <name evidence="2" type="ORF">Sradi_0213300</name>
</gene>
<dbReference type="InterPro" id="IPR029472">
    <property type="entry name" value="Copia-like_N"/>
</dbReference>
<proteinExistence type="predicted"/>
<organism evidence="2">
    <name type="scientific">Sesamum radiatum</name>
    <name type="common">Black benniseed</name>
    <dbReference type="NCBI Taxonomy" id="300843"/>
    <lineage>
        <taxon>Eukaryota</taxon>
        <taxon>Viridiplantae</taxon>
        <taxon>Streptophyta</taxon>
        <taxon>Embryophyta</taxon>
        <taxon>Tracheophyta</taxon>
        <taxon>Spermatophyta</taxon>
        <taxon>Magnoliopsida</taxon>
        <taxon>eudicotyledons</taxon>
        <taxon>Gunneridae</taxon>
        <taxon>Pentapetalae</taxon>
        <taxon>asterids</taxon>
        <taxon>lamiids</taxon>
        <taxon>Lamiales</taxon>
        <taxon>Pedaliaceae</taxon>
        <taxon>Sesamum</taxon>
    </lineage>
</organism>
<evidence type="ECO:0000259" key="1">
    <source>
        <dbReference type="Pfam" id="PF14244"/>
    </source>
</evidence>
<accession>A0AAW2VZ93</accession>
<dbReference type="PANTHER" id="PTHR37610">
    <property type="entry name" value="CCHC-TYPE DOMAIN-CONTAINING PROTEIN"/>
    <property type="match status" value="1"/>
</dbReference>
<dbReference type="PANTHER" id="PTHR37610:SF40">
    <property type="entry name" value="OS01G0909600 PROTEIN"/>
    <property type="match status" value="1"/>
</dbReference>
<sequence>MTDTTTVDVANQTKDDDADQLEKAALYLHPSDNSSFVLASTPLDGSNFLAWSRAVYVSLGCKMKLGFIDGSFPRPTLGSVTFEQWRRADLMVTAWLWNSISKEIVEAFMYASSSRELWLELQARYGRSNGRMVYQIQREISSIAQGASTLTA</sequence>
<feature type="domain" description="Retrotransposon Copia-like N-terminal" evidence="1">
    <location>
        <begin position="29"/>
        <end position="75"/>
    </location>
</feature>
<dbReference type="Pfam" id="PF14244">
    <property type="entry name" value="Retrotran_gag_3"/>
    <property type="match status" value="1"/>
</dbReference>
<reference evidence="2" key="2">
    <citation type="journal article" date="2024" name="Plant">
        <title>Genomic evolution and insights into agronomic trait innovations of Sesamum species.</title>
        <authorList>
            <person name="Miao H."/>
            <person name="Wang L."/>
            <person name="Qu L."/>
            <person name="Liu H."/>
            <person name="Sun Y."/>
            <person name="Le M."/>
            <person name="Wang Q."/>
            <person name="Wei S."/>
            <person name="Zheng Y."/>
            <person name="Lin W."/>
            <person name="Duan Y."/>
            <person name="Cao H."/>
            <person name="Xiong S."/>
            <person name="Wang X."/>
            <person name="Wei L."/>
            <person name="Li C."/>
            <person name="Ma Q."/>
            <person name="Ju M."/>
            <person name="Zhao R."/>
            <person name="Li G."/>
            <person name="Mu C."/>
            <person name="Tian Q."/>
            <person name="Mei H."/>
            <person name="Zhang T."/>
            <person name="Gao T."/>
            <person name="Zhang H."/>
        </authorList>
    </citation>
    <scope>NUCLEOTIDE SEQUENCE</scope>
    <source>
        <strain evidence="2">G02</strain>
    </source>
</reference>
<name>A0AAW2VZ93_SESRA</name>
<dbReference type="EMBL" id="JACGWJ010000002">
    <property type="protein sequence ID" value="KAL0435054.1"/>
    <property type="molecule type" value="Genomic_DNA"/>
</dbReference>
<reference evidence="2" key="1">
    <citation type="submission" date="2020-06" db="EMBL/GenBank/DDBJ databases">
        <authorList>
            <person name="Li T."/>
            <person name="Hu X."/>
            <person name="Zhang T."/>
            <person name="Song X."/>
            <person name="Zhang H."/>
            <person name="Dai N."/>
            <person name="Sheng W."/>
            <person name="Hou X."/>
            <person name="Wei L."/>
        </authorList>
    </citation>
    <scope>NUCLEOTIDE SEQUENCE</scope>
    <source>
        <strain evidence="2">G02</strain>
        <tissue evidence="2">Leaf</tissue>
    </source>
</reference>
<evidence type="ECO:0000313" key="2">
    <source>
        <dbReference type="EMBL" id="KAL0435054.1"/>
    </source>
</evidence>
<dbReference type="AlphaFoldDB" id="A0AAW2VZ93"/>